<keyword evidence="5 9" id="KW-0378">Hydrolase</keyword>
<feature type="binding site" evidence="11">
    <location>
        <position position="234"/>
    </location>
    <ligand>
        <name>substrate</name>
    </ligand>
</feature>
<dbReference type="EC" id="3.5.1.25" evidence="2"/>
<feature type="active site" description="Proton donor/acceptor" evidence="10">
    <location>
        <position position="281"/>
    </location>
</feature>
<evidence type="ECO:0000256" key="12">
    <source>
        <dbReference type="PIRSR" id="PIRSR038994-3"/>
    </source>
</evidence>
<evidence type="ECO:0000256" key="8">
    <source>
        <dbReference type="ARBA" id="ARBA00060590"/>
    </source>
</evidence>
<feature type="binding site" evidence="12">
    <location>
        <position position="223"/>
    </location>
    <ligand>
        <name>Zn(2+)</name>
        <dbReference type="ChEBI" id="CHEBI:29105"/>
    </ligand>
</feature>
<dbReference type="FunFam" id="3.20.20.140:FF:000004">
    <property type="entry name" value="N-acetylglucosamine-6-phosphate deacetylase"/>
    <property type="match status" value="1"/>
</dbReference>
<dbReference type="GO" id="GO:0008448">
    <property type="term" value="F:N-acetylglucosamine-6-phosphate deacetylase activity"/>
    <property type="evidence" value="ECO:0007669"/>
    <property type="project" value="UniProtKB-EC"/>
</dbReference>
<sequence>MNKKWIINANIVMENKIITNGFLEMSEGKITVIDQMANCPSFALRENVIDCQQKGYIIPGMIDIHIHGAVGHDFMDANHICYSKIAKYLASEGVTAFLATTMTGPMSEIESAVEALAYYYKNQPTAVPEMLGIHLEGPFISQAKKGAQSEAFILKPNVQQFNDLYDKSHHSIRLVTFAPEEDTDFELLHELTNKGVIASIGHSDADYDTAQHAIKAGITHVTHLFNGMSGLHHRDPGVVGAVLLAEDVYVEIIPDNVHFHKDLLPMVYKMTGLNRLLIITDGIRAKGMPDGLYQLGGNEVEVMNNQCIQRKTGSLAGSVLNMNTARKNIGEWLTLSLVEQIRIVSLNQAEHLGMDNRKGSIALGKDADIVWLNEEGEVEKTFCLGNFAFEKD</sequence>
<evidence type="ECO:0000256" key="10">
    <source>
        <dbReference type="PIRSR" id="PIRSR038994-1"/>
    </source>
</evidence>
<dbReference type="Pfam" id="PF01979">
    <property type="entry name" value="Amidohydro_1"/>
    <property type="match status" value="1"/>
</dbReference>
<dbReference type="PANTHER" id="PTHR11113:SF14">
    <property type="entry name" value="N-ACETYLGLUCOSAMINE-6-PHOSPHATE DEACETYLASE"/>
    <property type="match status" value="1"/>
</dbReference>
<dbReference type="InterPro" id="IPR032466">
    <property type="entry name" value="Metal_Hydrolase"/>
</dbReference>
<dbReference type="AlphaFoldDB" id="A0A1H9RIY1"/>
<dbReference type="CDD" id="cd00854">
    <property type="entry name" value="NagA"/>
    <property type="match status" value="1"/>
</dbReference>
<dbReference type="InterPro" id="IPR011059">
    <property type="entry name" value="Metal-dep_hydrolase_composite"/>
</dbReference>
<dbReference type="GO" id="GO:0046872">
    <property type="term" value="F:metal ion binding"/>
    <property type="evidence" value="ECO:0007669"/>
    <property type="project" value="UniProtKB-KW"/>
</dbReference>
<feature type="domain" description="Amidohydrolase-related" evidence="13">
    <location>
        <begin position="56"/>
        <end position="386"/>
    </location>
</feature>
<dbReference type="RefSeq" id="WP_008174231.1">
    <property type="nucleotide sequence ID" value="NZ_CP167119.1"/>
</dbReference>
<dbReference type="SUPFAM" id="SSF51338">
    <property type="entry name" value="Composite domain of metallo-dependent hydrolases"/>
    <property type="match status" value="1"/>
</dbReference>
<comment type="pathway">
    <text evidence="8">Amino-sugar metabolism; N-acetylneuraminate degradation; D-fructose 6-phosphate from N-acetylneuraminate: step 4/5.</text>
</comment>
<protein>
    <recommendedName>
        <fullName evidence="3">N-acetylglucosamine-6-phosphate deacetylase</fullName>
        <ecNumber evidence="2">3.5.1.25</ecNumber>
    </recommendedName>
</protein>
<accession>A0A1H9RIY1</accession>
<keyword evidence="6 9" id="KW-0119">Carbohydrate metabolism</keyword>
<evidence type="ECO:0000313" key="14">
    <source>
        <dbReference type="EMBL" id="SER72577.1"/>
    </source>
</evidence>
<feature type="binding site" evidence="12">
    <location>
        <position position="202"/>
    </location>
    <ligand>
        <name>Zn(2+)</name>
        <dbReference type="ChEBI" id="CHEBI:29105"/>
    </ligand>
</feature>
<evidence type="ECO:0000256" key="1">
    <source>
        <dbReference type="ARBA" id="ARBA00010716"/>
    </source>
</evidence>
<dbReference type="GO" id="GO:0006046">
    <property type="term" value="P:N-acetylglucosamine catabolic process"/>
    <property type="evidence" value="ECO:0007669"/>
    <property type="project" value="TreeGrafter"/>
</dbReference>
<dbReference type="InterPro" id="IPR006680">
    <property type="entry name" value="Amidohydro-rel"/>
</dbReference>
<feature type="binding site" evidence="12">
    <location>
        <position position="136"/>
    </location>
    <ligand>
        <name>Zn(2+)</name>
        <dbReference type="ChEBI" id="CHEBI:29105"/>
    </ligand>
</feature>
<dbReference type="SUPFAM" id="SSF51556">
    <property type="entry name" value="Metallo-dependent hydrolases"/>
    <property type="match status" value="1"/>
</dbReference>
<feature type="binding site" evidence="11">
    <location>
        <position position="258"/>
    </location>
    <ligand>
        <name>substrate</name>
    </ligand>
</feature>
<dbReference type="NCBIfam" id="TIGR00221">
    <property type="entry name" value="nagA"/>
    <property type="match status" value="1"/>
</dbReference>
<evidence type="ECO:0000259" key="13">
    <source>
        <dbReference type="Pfam" id="PF01979"/>
    </source>
</evidence>
<dbReference type="PANTHER" id="PTHR11113">
    <property type="entry name" value="N-ACETYLGLUCOSAMINE-6-PHOSPHATE DEACETYLASE"/>
    <property type="match status" value="1"/>
</dbReference>
<reference evidence="14 15" key="1">
    <citation type="submission" date="2016-10" db="EMBL/GenBank/DDBJ databases">
        <authorList>
            <person name="Varghese N."/>
            <person name="Submissions S."/>
        </authorList>
    </citation>
    <scope>NUCLEOTIDE SEQUENCE [LARGE SCALE GENOMIC DNA]</scope>
    <source>
        <strain evidence="14 15">TC-13</strain>
    </source>
</reference>
<evidence type="ECO:0000256" key="6">
    <source>
        <dbReference type="ARBA" id="ARBA00023277"/>
    </source>
</evidence>
<feature type="binding site" evidence="11">
    <location>
        <begin position="226"/>
        <end position="227"/>
    </location>
    <ligand>
        <name>substrate</name>
    </ligand>
</feature>
<evidence type="ECO:0000256" key="2">
    <source>
        <dbReference type="ARBA" id="ARBA00011899"/>
    </source>
</evidence>
<proteinExistence type="inferred from homology"/>
<feature type="binding site" evidence="11">
    <location>
        <position position="147"/>
    </location>
    <ligand>
        <name>substrate</name>
    </ligand>
</feature>
<keyword evidence="4 12" id="KW-0479">Metal-binding</keyword>
<evidence type="ECO:0000256" key="3">
    <source>
        <dbReference type="ARBA" id="ARBA00018029"/>
    </source>
</evidence>
<dbReference type="Gene3D" id="3.20.20.140">
    <property type="entry name" value="Metal-dependent hydrolases"/>
    <property type="match status" value="1"/>
</dbReference>
<name>A0A1H9RIY1_9BACI</name>
<gene>
    <name evidence="14" type="ORF">SAMN02787113_04429</name>
</gene>
<dbReference type="Gene3D" id="2.30.40.10">
    <property type="entry name" value="Urease, subunit C, domain 1"/>
    <property type="match status" value="1"/>
</dbReference>
<comment type="cofactor">
    <cofactor evidence="12">
        <name>a divalent metal cation</name>
        <dbReference type="ChEBI" id="CHEBI:60240"/>
    </cofactor>
    <text evidence="12">Binds 1 divalent metal cation per subunit.</text>
</comment>
<comment type="caution">
    <text evidence="14">The sequence shown here is derived from an EMBL/GenBank/DDBJ whole genome shotgun (WGS) entry which is preliminary data.</text>
</comment>
<evidence type="ECO:0000256" key="9">
    <source>
        <dbReference type="PIRNR" id="PIRNR038994"/>
    </source>
</evidence>
<dbReference type="InterPro" id="IPR003764">
    <property type="entry name" value="GlcNAc_6-P_deAcase"/>
</dbReference>
<evidence type="ECO:0000256" key="11">
    <source>
        <dbReference type="PIRSR" id="PIRSR038994-2"/>
    </source>
</evidence>
<dbReference type="PIRSF" id="PIRSF038994">
    <property type="entry name" value="NagA"/>
    <property type="match status" value="1"/>
</dbReference>
<evidence type="ECO:0000313" key="15">
    <source>
        <dbReference type="Proteomes" id="UP000199410"/>
    </source>
</evidence>
<dbReference type="EMBL" id="FOEL01000023">
    <property type="protein sequence ID" value="SER72577.1"/>
    <property type="molecule type" value="Genomic_DNA"/>
</dbReference>
<dbReference type="Proteomes" id="UP000199410">
    <property type="component" value="Unassembled WGS sequence"/>
</dbReference>
<feature type="binding site" evidence="11">
    <location>
        <begin position="315"/>
        <end position="317"/>
    </location>
    <ligand>
        <name>substrate</name>
    </ligand>
</feature>
<evidence type="ECO:0000256" key="5">
    <source>
        <dbReference type="ARBA" id="ARBA00022801"/>
    </source>
</evidence>
<organism evidence="14 15">
    <name type="scientific">Lysinibacillus fusiformis</name>
    <dbReference type="NCBI Taxonomy" id="28031"/>
    <lineage>
        <taxon>Bacteria</taxon>
        <taxon>Bacillati</taxon>
        <taxon>Bacillota</taxon>
        <taxon>Bacilli</taxon>
        <taxon>Bacillales</taxon>
        <taxon>Bacillaceae</taxon>
        <taxon>Lysinibacillus</taxon>
    </lineage>
</organism>
<evidence type="ECO:0000256" key="4">
    <source>
        <dbReference type="ARBA" id="ARBA00022723"/>
    </source>
</evidence>
<comment type="similarity">
    <text evidence="1 9">Belongs to the metallo-dependent hydrolases superfamily. NagA family.</text>
</comment>
<comment type="catalytic activity">
    <reaction evidence="7">
        <text>N-acetyl-D-glucosamine 6-phosphate + H2O = D-glucosamine 6-phosphate + acetate</text>
        <dbReference type="Rhea" id="RHEA:22936"/>
        <dbReference type="ChEBI" id="CHEBI:15377"/>
        <dbReference type="ChEBI" id="CHEBI:30089"/>
        <dbReference type="ChEBI" id="CHEBI:57513"/>
        <dbReference type="ChEBI" id="CHEBI:58725"/>
        <dbReference type="EC" id="3.5.1.25"/>
    </reaction>
</comment>
<evidence type="ECO:0000256" key="7">
    <source>
        <dbReference type="ARBA" id="ARBA00047647"/>
    </source>
</evidence>